<keyword evidence="4" id="KW-1185">Reference proteome</keyword>
<accession>A0ABT9Y792</accession>
<dbReference type="RefSeq" id="WP_307223791.1">
    <property type="nucleotide sequence ID" value="NZ_CP116940.1"/>
</dbReference>
<dbReference type="InterPro" id="IPR036095">
    <property type="entry name" value="PTS_EIIB-like_sf"/>
</dbReference>
<sequence length="104" mass="11442">MSKKVKILCCCGAGICTSNYLREEIEDRLKEEGLSKDVTVNLCRVTDVEETLSGGSIDLLVTTVEMKGDYSVPMIRALGIMLDEAAAKKALDEIIDNVRTIMKE</sequence>
<dbReference type="InterPro" id="IPR003501">
    <property type="entry name" value="PTS_EIIB_2/3"/>
</dbReference>
<feature type="domain" description="Phosphotransferase system EIIB component type 2/3" evidence="2">
    <location>
        <begin position="6"/>
        <end position="67"/>
    </location>
</feature>
<reference evidence="3 4" key="1">
    <citation type="submission" date="2023-07" db="EMBL/GenBank/DDBJ databases">
        <title>Genomic Encyclopedia of Type Strains, Phase IV (KMG-IV): sequencing the most valuable type-strain genomes for metagenomic binning, comparative biology and taxonomic classification.</title>
        <authorList>
            <person name="Goeker M."/>
        </authorList>
    </citation>
    <scope>NUCLEOTIDE SEQUENCE [LARGE SCALE GENOMIC DNA]</scope>
    <source>
        <strain evidence="3 4">DSM 16980</strain>
    </source>
</reference>
<evidence type="ECO:0000256" key="1">
    <source>
        <dbReference type="ARBA" id="ARBA00022679"/>
    </source>
</evidence>
<protein>
    <submittedName>
        <fullName evidence="3">PTS system galactitol-specific IIB component</fullName>
    </submittedName>
</protein>
<comment type="caution">
    <text evidence="3">The sequence shown here is derived from an EMBL/GenBank/DDBJ whole genome shotgun (WGS) entry which is preliminary data.</text>
</comment>
<organism evidence="3 4">
    <name type="scientific">Pectinatus haikarae</name>
    <dbReference type="NCBI Taxonomy" id="349096"/>
    <lineage>
        <taxon>Bacteria</taxon>
        <taxon>Bacillati</taxon>
        <taxon>Bacillota</taxon>
        <taxon>Negativicutes</taxon>
        <taxon>Selenomonadales</taxon>
        <taxon>Selenomonadaceae</taxon>
        <taxon>Pectinatus</taxon>
    </lineage>
</organism>
<dbReference type="SUPFAM" id="SSF52794">
    <property type="entry name" value="PTS system IIB component-like"/>
    <property type="match status" value="1"/>
</dbReference>
<dbReference type="Pfam" id="PF02302">
    <property type="entry name" value="PTS_IIB"/>
    <property type="match status" value="1"/>
</dbReference>
<keyword evidence="1" id="KW-0808">Transferase</keyword>
<evidence type="ECO:0000313" key="4">
    <source>
        <dbReference type="Proteomes" id="UP001239167"/>
    </source>
</evidence>
<dbReference type="Proteomes" id="UP001239167">
    <property type="component" value="Unassembled WGS sequence"/>
</dbReference>
<evidence type="ECO:0000313" key="3">
    <source>
        <dbReference type="EMBL" id="MDQ0203695.1"/>
    </source>
</evidence>
<name>A0ABT9Y792_9FIRM</name>
<dbReference type="Gene3D" id="3.40.50.2300">
    <property type="match status" value="1"/>
</dbReference>
<proteinExistence type="predicted"/>
<evidence type="ECO:0000259" key="2">
    <source>
        <dbReference type="Pfam" id="PF02302"/>
    </source>
</evidence>
<gene>
    <name evidence="3" type="ORF">J2S01_001412</name>
</gene>
<dbReference type="EMBL" id="JAUSUE010000008">
    <property type="protein sequence ID" value="MDQ0203695.1"/>
    <property type="molecule type" value="Genomic_DNA"/>
</dbReference>